<name>A0AAV5U3R0_9BILA</name>
<protein>
    <recommendedName>
        <fullName evidence="4">PDZ domain-containing protein</fullName>
    </recommendedName>
</protein>
<dbReference type="PANTHER" id="PTHR31327:SF3">
    <property type="entry name" value="PDZ DOMAIN-CONTAINING PROTEIN"/>
    <property type="match status" value="1"/>
</dbReference>
<proteinExistence type="predicted"/>
<sequence length="198" mass="22529">PVPTALIETISIRVCPKQRLGLNIRQSDNRTFCITDSSPVHNKMCVGDRLLKINGKPFDVTRVLKCPIPLSYPNHSNFQSTTPHKKPRCSQEPLEDGHTPVTTKLTVERAVFSWSRLELTTLEKYDLPKKYDKNEEEFTGRPIKWYTVVLRRPHLSGLECAPLGLSLRYDSRERVTVANTLKGSVARTHLKPGDIIKQ</sequence>
<organism evidence="2 3">
    <name type="scientific">Pristionchus entomophagus</name>
    <dbReference type="NCBI Taxonomy" id="358040"/>
    <lineage>
        <taxon>Eukaryota</taxon>
        <taxon>Metazoa</taxon>
        <taxon>Ecdysozoa</taxon>
        <taxon>Nematoda</taxon>
        <taxon>Chromadorea</taxon>
        <taxon>Rhabditida</taxon>
        <taxon>Rhabditina</taxon>
        <taxon>Diplogasteromorpha</taxon>
        <taxon>Diplogasteroidea</taxon>
        <taxon>Neodiplogasteridae</taxon>
        <taxon>Pristionchus</taxon>
    </lineage>
</organism>
<evidence type="ECO:0000313" key="2">
    <source>
        <dbReference type="EMBL" id="GMT01475.1"/>
    </source>
</evidence>
<evidence type="ECO:0008006" key="4">
    <source>
        <dbReference type="Google" id="ProtNLM"/>
    </source>
</evidence>
<dbReference type="PANTHER" id="PTHR31327">
    <property type="entry name" value="SPERM MEIOSIS PDZ DOMAIN CONTAINING PROTEINS-RELATED"/>
    <property type="match status" value="1"/>
</dbReference>
<dbReference type="InterPro" id="IPR036034">
    <property type="entry name" value="PDZ_sf"/>
</dbReference>
<feature type="region of interest" description="Disordered" evidence="1">
    <location>
        <begin position="76"/>
        <end position="98"/>
    </location>
</feature>
<gene>
    <name evidence="2" type="ORF">PENTCL1PPCAC_23649</name>
</gene>
<dbReference type="AlphaFoldDB" id="A0AAV5U3R0"/>
<accession>A0AAV5U3R0</accession>
<feature type="non-terminal residue" evidence="2">
    <location>
        <position position="1"/>
    </location>
</feature>
<dbReference type="Proteomes" id="UP001432027">
    <property type="component" value="Unassembled WGS sequence"/>
</dbReference>
<reference evidence="2" key="1">
    <citation type="submission" date="2023-10" db="EMBL/GenBank/DDBJ databases">
        <title>Genome assembly of Pristionchus species.</title>
        <authorList>
            <person name="Yoshida K."/>
            <person name="Sommer R.J."/>
        </authorList>
    </citation>
    <scope>NUCLEOTIDE SEQUENCE</scope>
    <source>
        <strain evidence="2">RS0144</strain>
    </source>
</reference>
<evidence type="ECO:0000313" key="3">
    <source>
        <dbReference type="Proteomes" id="UP001432027"/>
    </source>
</evidence>
<dbReference type="InterPro" id="IPR040264">
    <property type="entry name" value="T15H9.4-like"/>
</dbReference>
<dbReference type="SUPFAM" id="SSF50156">
    <property type="entry name" value="PDZ domain-like"/>
    <property type="match status" value="1"/>
</dbReference>
<keyword evidence="3" id="KW-1185">Reference proteome</keyword>
<evidence type="ECO:0000256" key="1">
    <source>
        <dbReference type="SAM" id="MobiDB-lite"/>
    </source>
</evidence>
<dbReference type="EMBL" id="BTSX01000005">
    <property type="protein sequence ID" value="GMT01475.1"/>
    <property type="molecule type" value="Genomic_DNA"/>
</dbReference>
<comment type="caution">
    <text evidence="2">The sequence shown here is derived from an EMBL/GenBank/DDBJ whole genome shotgun (WGS) entry which is preliminary data.</text>
</comment>